<comment type="pathway">
    <text evidence="1 8">Cofactor biosynthesis; (R)-pantothenate biosynthesis; (R)-pantothenate from (R)-pantoate and beta-alanine: step 1/1.</text>
</comment>
<dbReference type="PANTHER" id="PTHR21299">
    <property type="entry name" value="CYTIDYLATE KINASE/PANTOATE-BETA-ALANINE LIGASE"/>
    <property type="match status" value="1"/>
</dbReference>
<evidence type="ECO:0000256" key="1">
    <source>
        <dbReference type="ARBA" id="ARBA00004990"/>
    </source>
</evidence>
<evidence type="ECO:0000256" key="3">
    <source>
        <dbReference type="ARBA" id="ARBA00022598"/>
    </source>
</evidence>
<evidence type="ECO:0000313" key="10">
    <source>
        <dbReference type="Proteomes" id="UP000249688"/>
    </source>
</evidence>
<comment type="subunit">
    <text evidence="8">Homodimer.</text>
</comment>
<protein>
    <recommendedName>
        <fullName evidence="8">Pantothenate synthetase</fullName>
        <shortName evidence="8">PS</shortName>
        <ecNumber evidence="8">6.3.2.1</ecNumber>
    </recommendedName>
    <alternativeName>
        <fullName evidence="8">Pantoate--beta-alanine ligase</fullName>
    </alternativeName>
    <alternativeName>
        <fullName evidence="8">Pantoate-activating enzyme</fullName>
    </alternativeName>
</protein>
<dbReference type="RefSeq" id="WP_111399696.1">
    <property type="nucleotide sequence ID" value="NZ_QKYU01000023.1"/>
</dbReference>
<dbReference type="PANTHER" id="PTHR21299:SF1">
    <property type="entry name" value="PANTOATE--BETA-ALANINE LIGASE"/>
    <property type="match status" value="1"/>
</dbReference>
<dbReference type="NCBIfam" id="TIGR00018">
    <property type="entry name" value="panC"/>
    <property type="match status" value="1"/>
</dbReference>
<evidence type="ECO:0000256" key="6">
    <source>
        <dbReference type="ARBA" id="ARBA00022840"/>
    </source>
</evidence>
<dbReference type="InterPro" id="IPR003721">
    <property type="entry name" value="Pantoate_ligase"/>
</dbReference>
<keyword evidence="8" id="KW-0963">Cytoplasm</keyword>
<comment type="subcellular location">
    <subcellularLocation>
        <location evidence="8">Cytoplasm</location>
    </subcellularLocation>
</comment>
<dbReference type="UniPathway" id="UPA00028">
    <property type="reaction ID" value="UER00005"/>
</dbReference>
<sequence>MTLPIARDVATLRATIAGWRDAGQSVALVPTMGALHAGHLALLARGRELADRVVTSIFVNPTQFAPTEDLARYPRDEAGDVAALVAAGCDLLYAPGPEAIYPPGFCTAILPGGPALGLEAAFRPQMYGGVALVCTKLFTQCGPDLAIFGEKDWQQVQVVRRVVADLDLPLRIMTVATVREADGLAMSSRNRFLDARARAIAPALYRVLSGIAEGRAPVRAEAELLEAGFDSVDYVALRRRDLSPGGEVVLGAARLGAVRLIDAVPVSAGERG</sequence>
<reference evidence="9 10" key="1">
    <citation type="submission" date="2018-06" db="EMBL/GenBank/DDBJ databases">
        <title>Genomic Encyclopedia of Archaeal and Bacterial Type Strains, Phase II (KMG-II): from individual species to whole genera.</title>
        <authorList>
            <person name="Goeker M."/>
        </authorList>
    </citation>
    <scope>NUCLEOTIDE SEQUENCE [LARGE SCALE GENOMIC DNA]</scope>
    <source>
        <strain evidence="9 10">DSM 24525</strain>
    </source>
</reference>
<dbReference type="Gene3D" id="3.40.50.620">
    <property type="entry name" value="HUPs"/>
    <property type="match status" value="1"/>
</dbReference>
<evidence type="ECO:0000256" key="2">
    <source>
        <dbReference type="ARBA" id="ARBA00009256"/>
    </source>
</evidence>
<proteinExistence type="inferred from homology"/>
<feature type="binding site" evidence="8">
    <location>
        <begin position="186"/>
        <end position="189"/>
    </location>
    <ligand>
        <name>ATP</name>
        <dbReference type="ChEBI" id="CHEBI:30616"/>
    </ligand>
</feature>
<dbReference type="InterPro" id="IPR042176">
    <property type="entry name" value="Pantoate_ligase_C"/>
</dbReference>
<dbReference type="AlphaFoldDB" id="A0A2W7I265"/>
<comment type="miscellaneous">
    <text evidence="8">The reaction proceeds by a bi uni uni bi ping pong mechanism.</text>
</comment>
<dbReference type="InterPro" id="IPR014729">
    <property type="entry name" value="Rossmann-like_a/b/a_fold"/>
</dbReference>
<dbReference type="OrthoDB" id="9773087at2"/>
<name>A0A2W7I265_9PROT</name>
<dbReference type="Pfam" id="PF02569">
    <property type="entry name" value="Pantoate_ligase"/>
    <property type="match status" value="1"/>
</dbReference>
<feature type="binding site" evidence="8">
    <location>
        <position position="155"/>
    </location>
    <ligand>
        <name>(R)-pantoate</name>
        <dbReference type="ChEBI" id="CHEBI:15980"/>
    </ligand>
</feature>
<keyword evidence="5 8" id="KW-0547">Nucleotide-binding</keyword>
<feature type="binding site" evidence="8">
    <location>
        <position position="63"/>
    </location>
    <ligand>
        <name>(R)-pantoate</name>
        <dbReference type="ChEBI" id="CHEBI:15980"/>
    </ligand>
</feature>
<dbReference type="GO" id="GO:0015940">
    <property type="term" value="P:pantothenate biosynthetic process"/>
    <property type="evidence" value="ECO:0007669"/>
    <property type="project" value="UniProtKB-UniRule"/>
</dbReference>
<dbReference type="EMBL" id="QKYU01000023">
    <property type="protein sequence ID" value="PZW40834.1"/>
    <property type="molecule type" value="Genomic_DNA"/>
</dbReference>
<comment type="catalytic activity">
    <reaction evidence="7 8">
        <text>(R)-pantoate + beta-alanine + ATP = (R)-pantothenate + AMP + diphosphate + H(+)</text>
        <dbReference type="Rhea" id="RHEA:10912"/>
        <dbReference type="ChEBI" id="CHEBI:15378"/>
        <dbReference type="ChEBI" id="CHEBI:15980"/>
        <dbReference type="ChEBI" id="CHEBI:29032"/>
        <dbReference type="ChEBI" id="CHEBI:30616"/>
        <dbReference type="ChEBI" id="CHEBI:33019"/>
        <dbReference type="ChEBI" id="CHEBI:57966"/>
        <dbReference type="ChEBI" id="CHEBI:456215"/>
        <dbReference type="EC" id="6.3.2.1"/>
    </reaction>
</comment>
<comment type="caution">
    <text evidence="9">The sequence shown here is derived from an EMBL/GenBank/DDBJ whole genome shotgun (WGS) entry which is preliminary data.</text>
</comment>
<comment type="similarity">
    <text evidence="2 8">Belongs to the pantothenate synthetase family.</text>
</comment>
<keyword evidence="6 8" id="KW-0067">ATP-binding</keyword>
<organism evidence="9 10">
    <name type="scientific">Humitalea rosea</name>
    <dbReference type="NCBI Taxonomy" id="990373"/>
    <lineage>
        <taxon>Bacteria</taxon>
        <taxon>Pseudomonadati</taxon>
        <taxon>Pseudomonadota</taxon>
        <taxon>Alphaproteobacteria</taxon>
        <taxon>Acetobacterales</taxon>
        <taxon>Roseomonadaceae</taxon>
        <taxon>Humitalea</taxon>
    </lineage>
</organism>
<dbReference type="HAMAP" id="MF_00158">
    <property type="entry name" value="PanC"/>
    <property type="match status" value="1"/>
</dbReference>
<evidence type="ECO:0000256" key="4">
    <source>
        <dbReference type="ARBA" id="ARBA00022655"/>
    </source>
</evidence>
<evidence type="ECO:0000256" key="7">
    <source>
        <dbReference type="ARBA" id="ARBA00048258"/>
    </source>
</evidence>
<feature type="active site" description="Proton donor" evidence="8">
    <location>
        <position position="39"/>
    </location>
</feature>
<keyword evidence="4 8" id="KW-0566">Pantothenate biosynthesis</keyword>
<dbReference type="Gene3D" id="3.30.1300.10">
    <property type="entry name" value="Pantoate-beta-alanine ligase, C-terminal domain"/>
    <property type="match status" value="1"/>
</dbReference>
<feature type="binding site" evidence="8">
    <location>
        <begin position="149"/>
        <end position="152"/>
    </location>
    <ligand>
        <name>ATP</name>
        <dbReference type="ChEBI" id="CHEBI:30616"/>
    </ligand>
</feature>
<dbReference type="GO" id="GO:0005829">
    <property type="term" value="C:cytosol"/>
    <property type="evidence" value="ECO:0007669"/>
    <property type="project" value="TreeGrafter"/>
</dbReference>
<dbReference type="Proteomes" id="UP000249688">
    <property type="component" value="Unassembled WGS sequence"/>
</dbReference>
<gene>
    <name evidence="8" type="primary">panC</name>
    <name evidence="9" type="ORF">C8P66_12341</name>
</gene>
<feature type="binding site" evidence="8">
    <location>
        <position position="63"/>
    </location>
    <ligand>
        <name>beta-alanine</name>
        <dbReference type="ChEBI" id="CHEBI:57966"/>
    </ligand>
</feature>
<evidence type="ECO:0000313" key="9">
    <source>
        <dbReference type="EMBL" id="PZW40834.1"/>
    </source>
</evidence>
<comment type="function">
    <text evidence="8">Catalyzes the condensation of pantoate with beta-alanine in an ATP-dependent reaction via a pantoyl-adenylate intermediate.</text>
</comment>
<feature type="binding site" evidence="8">
    <location>
        <position position="178"/>
    </location>
    <ligand>
        <name>ATP</name>
        <dbReference type="ChEBI" id="CHEBI:30616"/>
    </ligand>
</feature>
<keyword evidence="10" id="KW-1185">Reference proteome</keyword>
<keyword evidence="3 8" id="KW-0436">Ligase</keyword>
<dbReference type="SUPFAM" id="SSF52374">
    <property type="entry name" value="Nucleotidylyl transferase"/>
    <property type="match status" value="1"/>
</dbReference>
<accession>A0A2W7I265</accession>
<dbReference type="EC" id="6.3.2.1" evidence="8"/>
<evidence type="ECO:0000256" key="5">
    <source>
        <dbReference type="ARBA" id="ARBA00022741"/>
    </source>
</evidence>
<evidence type="ECO:0000256" key="8">
    <source>
        <dbReference type="HAMAP-Rule" id="MF_00158"/>
    </source>
</evidence>
<feature type="binding site" evidence="8">
    <location>
        <begin position="32"/>
        <end position="39"/>
    </location>
    <ligand>
        <name>ATP</name>
        <dbReference type="ChEBI" id="CHEBI:30616"/>
    </ligand>
</feature>
<dbReference type="GO" id="GO:0004592">
    <property type="term" value="F:pantoate-beta-alanine ligase activity"/>
    <property type="evidence" value="ECO:0007669"/>
    <property type="project" value="UniProtKB-UniRule"/>
</dbReference>
<dbReference type="GO" id="GO:0005524">
    <property type="term" value="F:ATP binding"/>
    <property type="evidence" value="ECO:0007669"/>
    <property type="project" value="UniProtKB-KW"/>
</dbReference>